<dbReference type="Proteomes" id="UP000316882">
    <property type="component" value="Unassembled WGS sequence"/>
</dbReference>
<name>A0A4Y3PJC8_BREPA</name>
<dbReference type="RefSeq" id="WP_122962543.1">
    <property type="nucleotide sequence ID" value="NZ_BJMH01000003.1"/>
</dbReference>
<dbReference type="AlphaFoldDB" id="A0A4Y3PJC8"/>
<dbReference type="EMBL" id="BJMH01000003">
    <property type="protein sequence ID" value="GEB31239.1"/>
    <property type="molecule type" value="Genomic_DNA"/>
</dbReference>
<sequence>MNQPKPKAFATFREERGRNYRTSTYIQWGPASVTRSLGSALLLNPGSAALFQARPAAGRSIMGQVTLDPTMQQLVRFTEAIYQNRPLEGRFYIFNLFSLQNPSASDAIACFEQLVENGETTLEAQLASREELRKQPWIMLGWGCLQRKSRPHFSALKAMWQKQIASASVPAFGKRCSNGQDYYHPCPRLHAMKEPLLRDLVALYQQNVHTLPSSFV</sequence>
<proteinExistence type="predicted"/>
<accession>A0A4Y3PJC8</accession>
<evidence type="ECO:0000313" key="2">
    <source>
        <dbReference type="Proteomes" id="UP000316882"/>
    </source>
</evidence>
<evidence type="ECO:0000313" key="1">
    <source>
        <dbReference type="EMBL" id="GEB31239.1"/>
    </source>
</evidence>
<reference evidence="1 2" key="1">
    <citation type="submission" date="2019-06" db="EMBL/GenBank/DDBJ databases">
        <title>Whole genome shotgun sequence of Brevibacillus parabrevis NBRC 12334.</title>
        <authorList>
            <person name="Hosoyama A."/>
            <person name="Uohara A."/>
            <person name="Ohji S."/>
            <person name="Ichikawa N."/>
        </authorList>
    </citation>
    <scope>NUCLEOTIDE SEQUENCE [LARGE SCALE GENOMIC DNA]</scope>
    <source>
        <strain evidence="1 2">NBRC 12334</strain>
    </source>
</reference>
<gene>
    <name evidence="1" type="ORF">BPA01_08190</name>
</gene>
<keyword evidence="2" id="KW-1185">Reference proteome</keyword>
<organism evidence="1 2">
    <name type="scientific">Brevibacillus parabrevis</name>
    <dbReference type="NCBI Taxonomy" id="54914"/>
    <lineage>
        <taxon>Bacteria</taxon>
        <taxon>Bacillati</taxon>
        <taxon>Bacillota</taxon>
        <taxon>Bacilli</taxon>
        <taxon>Bacillales</taxon>
        <taxon>Paenibacillaceae</taxon>
        <taxon>Brevibacillus</taxon>
    </lineage>
</organism>
<comment type="caution">
    <text evidence="1">The sequence shown here is derived from an EMBL/GenBank/DDBJ whole genome shotgun (WGS) entry which is preliminary data.</text>
</comment>
<evidence type="ECO:0008006" key="3">
    <source>
        <dbReference type="Google" id="ProtNLM"/>
    </source>
</evidence>
<dbReference type="GeneID" id="87610836"/>
<protein>
    <recommendedName>
        <fullName evidence="3">DUF1643 domain-containing protein</fullName>
    </recommendedName>
</protein>